<dbReference type="InterPro" id="IPR000210">
    <property type="entry name" value="BTB/POZ_dom"/>
</dbReference>
<dbReference type="Pfam" id="PF00795">
    <property type="entry name" value="CN_hydrolase"/>
    <property type="match status" value="1"/>
</dbReference>
<protein>
    <submittedName>
        <fullName evidence="11">19588_t:CDS:1</fullName>
    </submittedName>
</protein>
<evidence type="ECO:0000256" key="6">
    <source>
        <dbReference type="ARBA" id="ARBA00023136"/>
    </source>
</evidence>
<dbReference type="PROSITE" id="PS50263">
    <property type="entry name" value="CN_HYDROLASE"/>
    <property type="match status" value="1"/>
</dbReference>
<dbReference type="SUPFAM" id="SSF56317">
    <property type="entry name" value="Carbon-nitrogen hydrolase"/>
    <property type="match status" value="1"/>
</dbReference>
<dbReference type="Gene3D" id="3.60.110.10">
    <property type="entry name" value="Carbon-nitrogen hydrolase"/>
    <property type="match status" value="1"/>
</dbReference>
<dbReference type="Gene3D" id="3.30.710.10">
    <property type="entry name" value="Potassium Channel Kv1.1, Chain A"/>
    <property type="match status" value="1"/>
</dbReference>
<keyword evidence="3" id="KW-0808">Transferase</keyword>
<dbReference type="InterPro" id="IPR004563">
    <property type="entry name" value="Apolipo_AcylTrfase"/>
</dbReference>
<dbReference type="PANTHER" id="PTHR38686">
    <property type="entry name" value="APOLIPOPROTEIN N-ACYLTRANSFERASE"/>
    <property type="match status" value="1"/>
</dbReference>
<feature type="domain" description="BTB" evidence="9">
    <location>
        <begin position="573"/>
        <end position="676"/>
    </location>
</feature>
<feature type="transmembrane region" description="Helical" evidence="8">
    <location>
        <begin position="22"/>
        <end position="44"/>
    </location>
</feature>
<evidence type="ECO:0000259" key="10">
    <source>
        <dbReference type="PROSITE" id="PS50263"/>
    </source>
</evidence>
<dbReference type="GO" id="GO:0042158">
    <property type="term" value="P:lipoprotein biosynthetic process"/>
    <property type="evidence" value="ECO:0007669"/>
    <property type="project" value="InterPro"/>
</dbReference>
<dbReference type="EMBL" id="CAMKVN010000065">
    <property type="protein sequence ID" value="CAI2163020.1"/>
    <property type="molecule type" value="Genomic_DNA"/>
</dbReference>
<dbReference type="OrthoDB" id="2626014at2759"/>
<evidence type="ECO:0000256" key="3">
    <source>
        <dbReference type="ARBA" id="ARBA00022679"/>
    </source>
</evidence>
<evidence type="ECO:0000256" key="1">
    <source>
        <dbReference type="ARBA" id="ARBA00004651"/>
    </source>
</evidence>
<evidence type="ECO:0000313" key="11">
    <source>
        <dbReference type="EMBL" id="CAI2163020.1"/>
    </source>
</evidence>
<reference evidence="11" key="1">
    <citation type="submission" date="2022-08" db="EMBL/GenBank/DDBJ databases">
        <authorList>
            <person name="Kallberg Y."/>
            <person name="Tangrot J."/>
            <person name="Rosling A."/>
        </authorList>
    </citation>
    <scope>NUCLEOTIDE SEQUENCE</scope>
    <source>
        <strain evidence="11">Wild A</strain>
    </source>
</reference>
<feature type="transmembrane region" description="Helical" evidence="8">
    <location>
        <begin position="523"/>
        <end position="542"/>
    </location>
</feature>
<gene>
    <name evidence="11" type="ORF">FWILDA_LOCUS857</name>
</gene>
<keyword evidence="4 8" id="KW-0812">Transmembrane</keyword>
<keyword evidence="5 8" id="KW-1133">Transmembrane helix</keyword>
<evidence type="ECO:0000256" key="4">
    <source>
        <dbReference type="ARBA" id="ARBA00022692"/>
    </source>
</evidence>
<dbReference type="CDD" id="cd07197">
    <property type="entry name" value="nitrilase"/>
    <property type="match status" value="1"/>
</dbReference>
<accession>A0A9W4SC61</accession>
<dbReference type="GO" id="GO:0016410">
    <property type="term" value="F:N-acyltransferase activity"/>
    <property type="evidence" value="ECO:0007669"/>
    <property type="project" value="InterPro"/>
</dbReference>
<comment type="caution">
    <text evidence="11">The sequence shown here is derived from an EMBL/GenBank/DDBJ whole genome shotgun (WGS) entry which is preliminary data.</text>
</comment>
<feature type="transmembrane region" description="Helical" evidence="8">
    <location>
        <begin position="65"/>
        <end position="85"/>
    </location>
</feature>
<evidence type="ECO:0000259" key="9">
    <source>
        <dbReference type="PROSITE" id="PS50097"/>
    </source>
</evidence>
<evidence type="ECO:0000256" key="5">
    <source>
        <dbReference type="ARBA" id="ARBA00022989"/>
    </source>
</evidence>
<feature type="domain" description="CN hydrolase" evidence="10">
    <location>
        <begin position="283"/>
        <end position="505"/>
    </location>
</feature>
<keyword evidence="12" id="KW-1185">Reference proteome</keyword>
<dbReference type="InterPro" id="IPR003010">
    <property type="entry name" value="C-N_Hydrolase"/>
</dbReference>
<dbReference type="PROSITE" id="PS50097">
    <property type="entry name" value="BTB"/>
    <property type="match status" value="1"/>
</dbReference>
<name>A0A9W4SC61_9GLOM</name>
<dbReference type="InterPro" id="IPR036526">
    <property type="entry name" value="C-N_Hydrolase_sf"/>
</dbReference>
<evidence type="ECO:0000313" key="12">
    <source>
        <dbReference type="Proteomes" id="UP001153678"/>
    </source>
</evidence>
<comment type="subcellular location">
    <subcellularLocation>
        <location evidence="1">Cell membrane</location>
        <topology evidence="1">Multi-pass membrane protein</topology>
    </subcellularLocation>
</comment>
<evidence type="ECO:0000256" key="8">
    <source>
        <dbReference type="SAM" id="Phobius"/>
    </source>
</evidence>
<dbReference type="SUPFAM" id="SSF54695">
    <property type="entry name" value="POZ domain"/>
    <property type="match status" value="1"/>
</dbReference>
<sequence length="1031" mass="118229">MNRSRAVITPTLPPPPPNPPSLFLHSLLPLFLVLTAFGPGYQTISSFTLLYFPLSVYYTRTYTRWWWIIFFYMMNSIGFTLAYMNTLNFSGVRNYRGISFAIGLITNLIMLIPNIFDRIVQSKFSSDGWARIMVFPCVWTGIWTILLYVWALGDWGNYAFALLNFGEIMQFASFAGLGGINFLLAWSGTVGSDIISYHLLKCQDFTTTQISSTGSIIIYNEDNSTDTILRIPPNQPKKKLTLPTFINSLSIYLIVLFLVISYGSIRLNTDAVPFYQKSVDDTFKEGLIGFGCITEQINNDNLDYYINMTRDLASSGNKIILWSEGIPSITTVEELNTLYDSIKNISMTYDTYIGFTYIDGIDTKTLLNKQVVINNKGEVVIDYKKSNLVPFVESGFAKGDDKLQTFQSEELGTVGAAICFDFDFPKLIGQASSKNVNLMLDSSNTWVSPVGPLQARMNAVRSIENGFTTFRCNSLGFSGIWNQYGQPLYYIPTVNTPMVTFQVPITMIKNRIKTVYSIFGETFGWICVGGMVVYLIAIILAHKDSSFDVIIKVGNKRRLFTNDNTGTDTNPFRDVKFLNKFSNINQYYKEFYAHSFILLKNTKSKYFYNAIITGRKHEDTLKNIFTVHSNEEMGECFEIKRKDYNKVIILELPQIEPSIFEVILEFIYKGNLDVIDFTKQKMISILFASSFLNLKPLITHLFTNHFSGILYSLNASYFSFNLNNDELNQRKCIVDQLCLEYTSNLFSSDEYLSFHKGFLYDILSSNTLIMNELEIWTKLIKWGIHNCNLSTKNTLFASHTLPSEMIKVFSNKQLAALEGMIKDIISLIRFHQIGLDDYFTEIGKPFKNILPKGLNKAIFKYHMKKEHPFKNNIILSARLYQQIDSTIIVGEQTALLAKWIKECKISNDHNCITLEELGYNIPCSSSFLFSLNNNIRHENNSTKNILSKVKNNHVSEAIYYSQVNGPKFGRHDLYLINKPRSNIEDWDYYRSINNKEKLVGYCKQYSYAQQILDKPYFEIEDYEVFQVIIDV</sequence>
<dbReference type="AlphaFoldDB" id="A0A9W4SC61"/>
<dbReference type="CDD" id="cd18186">
    <property type="entry name" value="BTB_POZ_ZBTB_KLHL-like"/>
    <property type="match status" value="1"/>
</dbReference>
<keyword evidence="6 8" id="KW-0472">Membrane</keyword>
<dbReference type="GO" id="GO:0005886">
    <property type="term" value="C:plasma membrane"/>
    <property type="evidence" value="ECO:0007669"/>
    <property type="project" value="UniProtKB-SubCell"/>
</dbReference>
<evidence type="ECO:0000256" key="2">
    <source>
        <dbReference type="ARBA" id="ARBA00022475"/>
    </source>
</evidence>
<keyword evidence="7" id="KW-0012">Acyltransferase</keyword>
<proteinExistence type="predicted"/>
<feature type="transmembrane region" description="Helical" evidence="8">
    <location>
        <begin position="240"/>
        <end position="263"/>
    </location>
</feature>
<dbReference type="Proteomes" id="UP001153678">
    <property type="component" value="Unassembled WGS sequence"/>
</dbReference>
<feature type="transmembrane region" description="Helical" evidence="8">
    <location>
        <begin position="97"/>
        <end position="116"/>
    </location>
</feature>
<dbReference type="PANTHER" id="PTHR38686:SF1">
    <property type="entry name" value="APOLIPOPROTEIN N-ACYLTRANSFERASE"/>
    <property type="match status" value="1"/>
</dbReference>
<dbReference type="InterPro" id="IPR011333">
    <property type="entry name" value="SKP1/BTB/POZ_sf"/>
</dbReference>
<organism evidence="11 12">
    <name type="scientific">Funneliformis geosporum</name>
    <dbReference type="NCBI Taxonomy" id="1117311"/>
    <lineage>
        <taxon>Eukaryota</taxon>
        <taxon>Fungi</taxon>
        <taxon>Fungi incertae sedis</taxon>
        <taxon>Mucoromycota</taxon>
        <taxon>Glomeromycotina</taxon>
        <taxon>Glomeromycetes</taxon>
        <taxon>Glomerales</taxon>
        <taxon>Glomeraceae</taxon>
        <taxon>Funneliformis</taxon>
    </lineage>
</organism>
<dbReference type="Pfam" id="PF00651">
    <property type="entry name" value="BTB"/>
    <property type="match status" value="1"/>
</dbReference>
<keyword evidence="2" id="KW-1003">Cell membrane</keyword>
<feature type="transmembrane region" description="Helical" evidence="8">
    <location>
        <begin position="128"/>
        <end position="151"/>
    </location>
</feature>
<evidence type="ECO:0000256" key="7">
    <source>
        <dbReference type="ARBA" id="ARBA00023315"/>
    </source>
</evidence>